<name>A0ABM1C5R0_LIMPO</name>
<feature type="domain" description="WH1" evidence="1">
    <location>
        <begin position="122"/>
        <end position="239"/>
    </location>
</feature>
<dbReference type="PROSITE" id="PS50229">
    <property type="entry name" value="WH1"/>
    <property type="match status" value="1"/>
</dbReference>
<reference evidence="3 4" key="1">
    <citation type="submission" date="2025-05" db="UniProtKB">
        <authorList>
            <consortium name="RefSeq"/>
        </authorList>
    </citation>
    <scope>IDENTIFICATION</scope>
    <source>
        <tissue evidence="3 4">Muscle</tissue>
    </source>
</reference>
<evidence type="ECO:0000313" key="3">
    <source>
        <dbReference type="RefSeq" id="XP_013794698.1"/>
    </source>
</evidence>
<dbReference type="InterPro" id="IPR011993">
    <property type="entry name" value="PH-like_dom_sf"/>
</dbReference>
<dbReference type="RefSeq" id="XP_013794698.1">
    <property type="nucleotide sequence ID" value="XM_013939244.2"/>
</dbReference>
<dbReference type="Proteomes" id="UP000694941">
    <property type="component" value="Unplaced"/>
</dbReference>
<accession>A0ABM1C5R0</accession>
<protein>
    <submittedName>
        <fullName evidence="3 4">Uncharacterized protein LOC106478683</fullName>
    </submittedName>
</protein>
<gene>
    <name evidence="3 4" type="primary">LOC106478683</name>
</gene>
<organism evidence="2 3">
    <name type="scientific">Limulus polyphemus</name>
    <name type="common">Atlantic horseshoe crab</name>
    <dbReference type="NCBI Taxonomy" id="6850"/>
    <lineage>
        <taxon>Eukaryota</taxon>
        <taxon>Metazoa</taxon>
        <taxon>Ecdysozoa</taxon>
        <taxon>Arthropoda</taxon>
        <taxon>Chelicerata</taxon>
        <taxon>Merostomata</taxon>
        <taxon>Xiphosura</taxon>
        <taxon>Limulidae</taxon>
        <taxon>Limulus</taxon>
    </lineage>
</organism>
<dbReference type="InterPro" id="IPR039142">
    <property type="entry name" value="NRF1/Ewg"/>
</dbReference>
<keyword evidence="2" id="KW-1185">Reference proteome</keyword>
<dbReference type="Gene3D" id="2.30.29.30">
    <property type="entry name" value="Pleckstrin-homology domain (PH domain)/Phosphotyrosine-binding domain (PTB)"/>
    <property type="match status" value="1"/>
</dbReference>
<sequence length="310" mass="35426">MEVSDHVSNVQHTYCENDSFVELCSKNRTFSVPDTNSPDNIIYSEALHQPSTKEKVAVQKLTEKYDTLGRINVEETDKTINCGSVDVEDIQQDLEDESQCNSNNLYSELTEQDIAQVETFFRSHKTFVFVCQCLANLYLRKAEGEWELAQTGVPVLLFDKGETRARNKRRLKLVLAEKGTGFILWHDVIDNLTNYQAQDNSFHTLFLSTDHSQMGGFSFENKTAARQFHEQVDLLTSDPLNISLSVPKAKGKNAKKKLEKIKLPQKCDISLPCCFEHVTSIDIRDKEQFYTLANLVQGKSKKVFEQFVHE</sequence>
<dbReference type="GeneID" id="106478683"/>
<evidence type="ECO:0000259" key="1">
    <source>
        <dbReference type="PROSITE" id="PS50229"/>
    </source>
</evidence>
<dbReference type="PANTHER" id="PTHR20338">
    <property type="entry name" value="NUCLEAR RESPIRATORY FACTOR 1"/>
    <property type="match status" value="1"/>
</dbReference>
<dbReference type="RefSeq" id="XP_022238041.1">
    <property type="nucleotide sequence ID" value="XM_022382333.1"/>
</dbReference>
<proteinExistence type="predicted"/>
<evidence type="ECO:0000313" key="2">
    <source>
        <dbReference type="Proteomes" id="UP000694941"/>
    </source>
</evidence>
<evidence type="ECO:0000313" key="4">
    <source>
        <dbReference type="RefSeq" id="XP_022238041.1"/>
    </source>
</evidence>
<dbReference type="InterPro" id="IPR000697">
    <property type="entry name" value="WH1/EVH1_dom"/>
</dbReference>